<comment type="similarity">
    <text evidence="1">Belongs to the glycosyltransferase 2 family.</text>
</comment>
<dbReference type="InterPro" id="IPR029044">
    <property type="entry name" value="Nucleotide-diphossugar_trans"/>
</dbReference>
<keyword evidence="3 5" id="KW-0808">Transferase</keyword>
<proteinExistence type="inferred from homology"/>
<name>A0A081RGC2_SPHCR</name>
<dbReference type="InterPro" id="IPR001173">
    <property type="entry name" value="Glyco_trans_2-like"/>
</dbReference>
<protein>
    <submittedName>
        <fullName evidence="5">Glycosyl transferase family 2</fullName>
    </submittedName>
</protein>
<dbReference type="Gene3D" id="3.90.550.10">
    <property type="entry name" value="Spore Coat Polysaccharide Biosynthesis Protein SpsA, Chain A"/>
    <property type="match status" value="1"/>
</dbReference>
<dbReference type="PANTHER" id="PTHR43685:SF5">
    <property type="entry name" value="GLYCOSYLTRANSFERASE EPSE-RELATED"/>
    <property type="match status" value="1"/>
</dbReference>
<evidence type="ECO:0000256" key="3">
    <source>
        <dbReference type="ARBA" id="ARBA00022679"/>
    </source>
</evidence>
<feature type="domain" description="Glycosyltransferase 2-like" evidence="4">
    <location>
        <begin position="6"/>
        <end position="164"/>
    </location>
</feature>
<dbReference type="AlphaFoldDB" id="A0A081RGC2"/>
<evidence type="ECO:0000256" key="1">
    <source>
        <dbReference type="ARBA" id="ARBA00006739"/>
    </source>
</evidence>
<organism evidence="5 6">
    <name type="scientific">Sphingobium chlorophenolicum</name>
    <dbReference type="NCBI Taxonomy" id="46429"/>
    <lineage>
        <taxon>Bacteria</taxon>
        <taxon>Pseudomonadati</taxon>
        <taxon>Pseudomonadota</taxon>
        <taxon>Alphaproteobacteria</taxon>
        <taxon>Sphingomonadales</taxon>
        <taxon>Sphingomonadaceae</taxon>
        <taxon>Sphingobium</taxon>
    </lineage>
</organism>
<dbReference type="Proteomes" id="UP000028411">
    <property type="component" value="Unassembled WGS sequence"/>
</dbReference>
<dbReference type="OrthoDB" id="9807795at2"/>
<dbReference type="GO" id="GO:0016757">
    <property type="term" value="F:glycosyltransferase activity"/>
    <property type="evidence" value="ECO:0007669"/>
    <property type="project" value="UniProtKB-KW"/>
</dbReference>
<dbReference type="PATRIC" id="fig|46429.4.peg.1499"/>
<comment type="caution">
    <text evidence="5">The sequence shown here is derived from an EMBL/GenBank/DDBJ whole genome shotgun (WGS) entry which is preliminary data.</text>
</comment>
<dbReference type="eggNOG" id="COG0463">
    <property type="taxonomic scope" value="Bacteria"/>
</dbReference>
<dbReference type="SUPFAM" id="SSF53448">
    <property type="entry name" value="Nucleotide-diphospho-sugar transferases"/>
    <property type="match status" value="1"/>
</dbReference>
<dbReference type="EMBL" id="JFHR01000012">
    <property type="protein sequence ID" value="KEQ54245.1"/>
    <property type="molecule type" value="Genomic_DNA"/>
</dbReference>
<gene>
    <name evidence="5" type="ORF">BV95_01535</name>
</gene>
<evidence type="ECO:0000313" key="6">
    <source>
        <dbReference type="Proteomes" id="UP000028411"/>
    </source>
</evidence>
<evidence type="ECO:0000313" key="5">
    <source>
        <dbReference type="EMBL" id="KEQ54245.1"/>
    </source>
</evidence>
<evidence type="ECO:0000259" key="4">
    <source>
        <dbReference type="Pfam" id="PF00535"/>
    </source>
</evidence>
<dbReference type="RefSeq" id="WP_037449533.1">
    <property type="nucleotide sequence ID" value="NZ_JFHR01000012.1"/>
</dbReference>
<evidence type="ECO:0000256" key="2">
    <source>
        <dbReference type="ARBA" id="ARBA00022676"/>
    </source>
</evidence>
<dbReference type="Pfam" id="PF00535">
    <property type="entry name" value="Glycos_transf_2"/>
    <property type="match status" value="1"/>
</dbReference>
<accession>A0A081RGC2</accession>
<reference evidence="5 6" key="1">
    <citation type="submission" date="2014-02" db="EMBL/GenBank/DDBJ databases">
        <title>Whole genome sequence of Sphingobium chlorophenolicum NBRC 16172.</title>
        <authorList>
            <person name="Gan H.M."/>
            <person name="Gan H.Y."/>
            <person name="Chew T.H."/>
            <person name="Savka M.A."/>
        </authorList>
    </citation>
    <scope>NUCLEOTIDE SEQUENCE [LARGE SCALE GENOMIC DNA]</scope>
    <source>
        <strain evidence="5 6">NBRC 16172</strain>
    </source>
</reference>
<dbReference type="PANTHER" id="PTHR43685">
    <property type="entry name" value="GLYCOSYLTRANSFERASE"/>
    <property type="match status" value="1"/>
</dbReference>
<sequence>MARVDIIMPVRDGEAYIDEAVRSIMGQTERDWRLIVLNHASRDGTAAIVDGLCREDSRIETVAFGAEMTVSDVRNAGIALCDAPFTMLHDADDASLPERMTLQLALLEAQPGLVLAGGGYEIMDGNGARLSSRLLPSDPKRLSTAYLFSNPVAHPTVMLRTGAFKDLGLRYGRSELAVRYGIAPMELTNFAEDYLLFGQLAVLGLCGNVPVPILRYRRHAGATSVMNFDRQMLLSADISRHLMELVAAHHGVDWQDPVPFCNHGARLYRDTSPHDLAARWAAMEAILVVAFGDVPGVRRELAFRRVLATRNLPMTLARFARFLTRHAPDSDEAGTIRNIVKASLTRKPSMTAPSRHAPA</sequence>
<keyword evidence="2" id="KW-0328">Glycosyltransferase</keyword>
<dbReference type="InterPro" id="IPR050834">
    <property type="entry name" value="Glycosyltransf_2"/>
</dbReference>